<keyword evidence="1 5" id="KW-0597">Phosphoprotein</keyword>
<gene>
    <name evidence="8" type="ORF">DJ013_08905</name>
</gene>
<name>A0A2Z4GAY1_9BACT</name>
<dbReference type="Pfam" id="PF00196">
    <property type="entry name" value="GerE"/>
    <property type="match status" value="1"/>
</dbReference>
<evidence type="ECO:0000259" key="6">
    <source>
        <dbReference type="PROSITE" id="PS50043"/>
    </source>
</evidence>
<reference evidence="8 9" key="1">
    <citation type="submission" date="2018-05" db="EMBL/GenBank/DDBJ databases">
        <title>Complete genome sequence of Arcticibacterium luteifluviistationis SM1504T, a cytophagaceae bacterium isolated from Arctic surface seawater.</title>
        <authorList>
            <person name="Li Y."/>
            <person name="Qin Q.-L."/>
        </authorList>
    </citation>
    <scope>NUCLEOTIDE SEQUENCE [LARGE SCALE GENOMIC DNA]</scope>
    <source>
        <strain evidence="8 9">SM1504</strain>
    </source>
</reference>
<dbReference type="KEGG" id="als:DJ013_08905"/>
<proteinExistence type="predicted"/>
<dbReference type="InterPro" id="IPR011006">
    <property type="entry name" value="CheY-like_superfamily"/>
</dbReference>
<dbReference type="PROSITE" id="PS00622">
    <property type="entry name" value="HTH_LUXR_1"/>
    <property type="match status" value="1"/>
</dbReference>
<evidence type="ECO:0000256" key="4">
    <source>
        <dbReference type="ARBA" id="ARBA00023163"/>
    </source>
</evidence>
<keyword evidence="3 8" id="KW-0238">DNA-binding</keyword>
<dbReference type="InterPro" id="IPR016032">
    <property type="entry name" value="Sig_transdc_resp-reg_C-effctor"/>
</dbReference>
<dbReference type="InterPro" id="IPR001789">
    <property type="entry name" value="Sig_transdc_resp-reg_receiver"/>
</dbReference>
<feature type="modified residue" description="4-aspartylphosphate" evidence="5">
    <location>
        <position position="54"/>
    </location>
</feature>
<dbReference type="SUPFAM" id="SSF52172">
    <property type="entry name" value="CheY-like"/>
    <property type="match status" value="1"/>
</dbReference>
<dbReference type="GO" id="GO:0000160">
    <property type="term" value="P:phosphorelay signal transduction system"/>
    <property type="evidence" value="ECO:0007669"/>
    <property type="project" value="InterPro"/>
</dbReference>
<evidence type="ECO:0000256" key="2">
    <source>
        <dbReference type="ARBA" id="ARBA00023015"/>
    </source>
</evidence>
<keyword evidence="9" id="KW-1185">Reference proteome</keyword>
<dbReference type="PANTHER" id="PTHR43214">
    <property type="entry name" value="TWO-COMPONENT RESPONSE REGULATOR"/>
    <property type="match status" value="1"/>
</dbReference>
<organism evidence="8 9">
    <name type="scientific">Arcticibacterium luteifluviistationis</name>
    <dbReference type="NCBI Taxonomy" id="1784714"/>
    <lineage>
        <taxon>Bacteria</taxon>
        <taxon>Pseudomonadati</taxon>
        <taxon>Bacteroidota</taxon>
        <taxon>Cytophagia</taxon>
        <taxon>Cytophagales</taxon>
        <taxon>Leadbetterellaceae</taxon>
        <taxon>Arcticibacterium</taxon>
    </lineage>
</organism>
<keyword evidence="2" id="KW-0805">Transcription regulation</keyword>
<dbReference type="PANTHER" id="PTHR43214:SF41">
    <property type="entry name" value="NITRATE_NITRITE RESPONSE REGULATOR PROTEIN NARP"/>
    <property type="match status" value="1"/>
</dbReference>
<dbReference type="AlphaFoldDB" id="A0A2Z4GAY1"/>
<dbReference type="PRINTS" id="PR00038">
    <property type="entry name" value="HTHLUXR"/>
</dbReference>
<dbReference type="SMART" id="SM00448">
    <property type="entry name" value="REC"/>
    <property type="match status" value="1"/>
</dbReference>
<evidence type="ECO:0000256" key="1">
    <source>
        <dbReference type="ARBA" id="ARBA00022553"/>
    </source>
</evidence>
<dbReference type="Gene3D" id="3.40.50.2300">
    <property type="match status" value="1"/>
</dbReference>
<evidence type="ECO:0000313" key="8">
    <source>
        <dbReference type="EMBL" id="AWV98281.1"/>
    </source>
</evidence>
<dbReference type="PROSITE" id="PS50110">
    <property type="entry name" value="RESPONSE_REGULATORY"/>
    <property type="match status" value="1"/>
</dbReference>
<evidence type="ECO:0000256" key="3">
    <source>
        <dbReference type="ARBA" id="ARBA00023125"/>
    </source>
</evidence>
<dbReference type="CDD" id="cd06170">
    <property type="entry name" value="LuxR_C_like"/>
    <property type="match status" value="1"/>
</dbReference>
<evidence type="ECO:0000259" key="7">
    <source>
        <dbReference type="PROSITE" id="PS50110"/>
    </source>
</evidence>
<dbReference type="EMBL" id="CP029480">
    <property type="protein sequence ID" value="AWV98281.1"/>
    <property type="molecule type" value="Genomic_DNA"/>
</dbReference>
<sequence length="213" mass="24132">MIRVLLVDDHKIFTEGVASLLQNESDFEVVGECQNAAQVKTTLKEKAIDVVLLDINLGEDSGLNVCNYIVEKHPEVKVLAMSMYNDESFITKMMKNGASGYILKNTGGEELLKALRTVFKGENYQSKEVTDIIMLSLSRQKAPEKNLYELRFTRREKEVLELVAKGKTTKEIASDLFISIKTVETHRSNLLSKFEVKNMISLLKLAMEYGYIK</sequence>
<dbReference type="PROSITE" id="PS50043">
    <property type="entry name" value="HTH_LUXR_2"/>
    <property type="match status" value="1"/>
</dbReference>
<dbReference type="SUPFAM" id="SSF46894">
    <property type="entry name" value="C-terminal effector domain of the bipartite response regulators"/>
    <property type="match status" value="1"/>
</dbReference>
<dbReference type="Pfam" id="PF00072">
    <property type="entry name" value="Response_reg"/>
    <property type="match status" value="1"/>
</dbReference>
<dbReference type="InterPro" id="IPR058245">
    <property type="entry name" value="NreC/VraR/RcsB-like_REC"/>
</dbReference>
<dbReference type="CDD" id="cd17535">
    <property type="entry name" value="REC_NarL-like"/>
    <property type="match status" value="1"/>
</dbReference>
<dbReference type="OrthoDB" id="9797341at2"/>
<dbReference type="Proteomes" id="UP000249873">
    <property type="component" value="Chromosome"/>
</dbReference>
<dbReference type="InterPro" id="IPR000792">
    <property type="entry name" value="Tscrpt_reg_LuxR_C"/>
</dbReference>
<dbReference type="GO" id="GO:0003677">
    <property type="term" value="F:DNA binding"/>
    <property type="evidence" value="ECO:0007669"/>
    <property type="project" value="UniProtKB-KW"/>
</dbReference>
<dbReference type="SMART" id="SM00421">
    <property type="entry name" value="HTH_LUXR"/>
    <property type="match status" value="1"/>
</dbReference>
<protein>
    <submittedName>
        <fullName evidence="8">DNA-binding response regulator</fullName>
    </submittedName>
</protein>
<dbReference type="InterPro" id="IPR039420">
    <property type="entry name" value="WalR-like"/>
</dbReference>
<dbReference type="GO" id="GO:0006355">
    <property type="term" value="P:regulation of DNA-templated transcription"/>
    <property type="evidence" value="ECO:0007669"/>
    <property type="project" value="InterPro"/>
</dbReference>
<evidence type="ECO:0000256" key="5">
    <source>
        <dbReference type="PROSITE-ProRule" id="PRU00169"/>
    </source>
</evidence>
<accession>A0A2Z4GAY1</accession>
<feature type="domain" description="Response regulatory" evidence="7">
    <location>
        <begin position="3"/>
        <end position="119"/>
    </location>
</feature>
<feature type="domain" description="HTH luxR-type" evidence="6">
    <location>
        <begin position="145"/>
        <end position="210"/>
    </location>
</feature>
<dbReference type="RefSeq" id="WP_111371436.1">
    <property type="nucleotide sequence ID" value="NZ_CP029480.1"/>
</dbReference>
<evidence type="ECO:0000313" key="9">
    <source>
        <dbReference type="Proteomes" id="UP000249873"/>
    </source>
</evidence>
<keyword evidence="4" id="KW-0804">Transcription</keyword>